<feature type="domain" description="Pyrroline-5-carboxylate reductase catalytic N-terminal" evidence="2">
    <location>
        <begin position="5"/>
        <end position="95"/>
    </location>
</feature>
<reference evidence="3" key="1">
    <citation type="submission" date="2021-01" db="EMBL/GenBank/DDBJ databases">
        <title>Whole genome shotgun sequence of Rugosimonospora africana NBRC 104875.</title>
        <authorList>
            <person name="Komaki H."/>
            <person name="Tamura T."/>
        </authorList>
    </citation>
    <scope>NUCLEOTIDE SEQUENCE</scope>
    <source>
        <strain evidence="3">NBRC 104875</strain>
    </source>
</reference>
<dbReference type="GO" id="GO:0016491">
    <property type="term" value="F:oxidoreductase activity"/>
    <property type="evidence" value="ECO:0007669"/>
    <property type="project" value="UniProtKB-KW"/>
</dbReference>
<dbReference type="PANTHER" id="PTHR14239">
    <property type="entry name" value="DUDULIN-RELATED"/>
    <property type="match status" value="1"/>
</dbReference>
<evidence type="ECO:0000256" key="1">
    <source>
        <dbReference type="ARBA" id="ARBA00023002"/>
    </source>
</evidence>
<dbReference type="InterPro" id="IPR051267">
    <property type="entry name" value="STEAP_metalloreductase"/>
</dbReference>
<keyword evidence="1" id="KW-0560">Oxidoreductase</keyword>
<dbReference type="InterPro" id="IPR028939">
    <property type="entry name" value="P5C_Rdtase_cat_N"/>
</dbReference>
<name>A0A8J3VMP9_9ACTN</name>
<dbReference type="Gene3D" id="3.40.50.720">
    <property type="entry name" value="NAD(P)-binding Rossmann-like Domain"/>
    <property type="match status" value="1"/>
</dbReference>
<sequence>MLLNIAGSGNMARAIAARAAFGDHQVRIINPHLESARDLVTDLRQRFSGFDIGVGEQLGPADLNVIAVHYPTGKQVVQEARDRLADQIVVDISNPVDMGSFDSLVVPADSSAAEQIQQVAGPAVRVVKAFNTIFADLLEAGEGGGEPLDVLIAGDDESAKMMVSQFASSTDMRPLDVGPLRRARELEAFEFLHMTMQQRLGLNQQSAIKILS</sequence>
<dbReference type="Proteomes" id="UP000642748">
    <property type="component" value="Unassembled WGS sequence"/>
</dbReference>
<evidence type="ECO:0000313" key="3">
    <source>
        <dbReference type="EMBL" id="GIH12459.1"/>
    </source>
</evidence>
<keyword evidence="4" id="KW-1185">Reference proteome</keyword>
<gene>
    <name evidence="3" type="ORF">Raf01_06310</name>
</gene>
<protein>
    <recommendedName>
        <fullName evidence="2">Pyrroline-5-carboxylate reductase catalytic N-terminal domain-containing protein</fullName>
    </recommendedName>
</protein>
<dbReference type="AlphaFoldDB" id="A0A8J3VMP9"/>
<proteinExistence type="predicted"/>
<comment type="caution">
    <text evidence="3">The sequence shown here is derived from an EMBL/GenBank/DDBJ whole genome shotgun (WGS) entry which is preliminary data.</text>
</comment>
<dbReference type="Pfam" id="PF03807">
    <property type="entry name" value="F420_oxidored"/>
    <property type="match status" value="1"/>
</dbReference>
<accession>A0A8J3VMP9</accession>
<dbReference type="SUPFAM" id="SSF51735">
    <property type="entry name" value="NAD(P)-binding Rossmann-fold domains"/>
    <property type="match status" value="1"/>
</dbReference>
<dbReference type="PANTHER" id="PTHR14239:SF10">
    <property type="entry name" value="REDUCTASE"/>
    <property type="match status" value="1"/>
</dbReference>
<evidence type="ECO:0000259" key="2">
    <source>
        <dbReference type="Pfam" id="PF03807"/>
    </source>
</evidence>
<organism evidence="3 4">
    <name type="scientific">Rugosimonospora africana</name>
    <dbReference type="NCBI Taxonomy" id="556532"/>
    <lineage>
        <taxon>Bacteria</taxon>
        <taxon>Bacillati</taxon>
        <taxon>Actinomycetota</taxon>
        <taxon>Actinomycetes</taxon>
        <taxon>Micromonosporales</taxon>
        <taxon>Micromonosporaceae</taxon>
        <taxon>Rugosimonospora</taxon>
    </lineage>
</organism>
<evidence type="ECO:0000313" key="4">
    <source>
        <dbReference type="Proteomes" id="UP000642748"/>
    </source>
</evidence>
<dbReference type="EMBL" id="BONZ01000007">
    <property type="protein sequence ID" value="GIH12459.1"/>
    <property type="molecule type" value="Genomic_DNA"/>
</dbReference>
<dbReference type="InterPro" id="IPR036291">
    <property type="entry name" value="NAD(P)-bd_dom_sf"/>
</dbReference>